<sequence>MSVQHGLTYMAYHYIYI</sequence>
<proteinExistence type="predicted"/>
<reference evidence="1" key="2">
    <citation type="journal article" date="2015" name="Fish Shellfish Immunol.">
        <title>Early steps in the European eel (Anguilla anguilla)-Vibrio vulnificus interaction in the gills: Role of the RtxA13 toxin.</title>
        <authorList>
            <person name="Callol A."/>
            <person name="Pajuelo D."/>
            <person name="Ebbesson L."/>
            <person name="Teles M."/>
            <person name="MacKenzie S."/>
            <person name="Amaro C."/>
        </authorList>
    </citation>
    <scope>NUCLEOTIDE SEQUENCE</scope>
</reference>
<evidence type="ECO:0000313" key="1">
    <source>
        <dbReference type="EMBL" id="JAH40269.1"/>
    </source>
</evidence>
<accession>A0A0E9SFZ0</accession>
<organism evidence="1">
    <name type="scientific">Anguilla anguilla</name>
    <name type="common">European freshwater eel</name>
    <name type="synonym">Muraena anguilla</name>
    <dbReference type="NCBI Taxonomy" id="7936"/>
    <lineage>
        <taxon>Eukaryota</taxon>
        <taxon>Metazoa</taxon>
        <taxon>Chordata</taxon>
        <taxon>Craniata</taxon>
        <taxon>Vertebrata</taxon>
        <taxon>Euteleostomi</taxon>
        <taxon>Actinopterygii</taxon>
        <taxon>Neopterygii</taxon>
        <taxon>Teleostei</taxon>
        <taxon>Anguilliformes</taxon>
        <taxon>Anguillidae</taxon>
        <taxon>Anguilla</taxon>
    </lineage>
</organism>
<dbReference type="AlphaFoldDB" id="A0A0E9SFZ0"/>
<name>A0A0E9SFZ0_ANGAN</name>
<protein>
    <submittedName>
        <fullName evidence="1">Uncharacterized protein</fullName>
    </submittedName>
</protein>
<dbReference type="EMBL" id="GBXM01068308">
    <property type="protein sequence ID" value="JAH40269.1"/>
    <property type="molecule type" value="Transcribed_RNA"/>
</dbReference>
<reference evidence="1" key="1">
    <citation type="submission" date="2014-11" db="EMBL/GenBank/DDBJ databases">
        <authorList>
            <person name="Amaro Gonzalez C."/>
        </authorList>
    </citation>
    <scope>NUCLEOTIDE SEQUENCE</scope>
</reference>